<dbReference type="KEGG" id="halu:HUG12_14865"/>
<evidence type="ECO:0000256" key="1">
    <source>
        <dbReference type="SAM" id="Phobius"/>
    </source>
</evidence>
<feature type="transmembrane region" description="Helical" evidence="1">
    <location>
        <begin position="197"/>
        <end position="218"/>
    </location>
</feature>
<feature type="transmembrane region" description="Helical" evidence="1">
    <location>
        <begin position="268"/>
        <end position="286"/>
    </location>
</feature>
<dbReference type="RefSeq" id="WP_179269527.1">
    <property type="nucleotide sequence ID" value="NZ_CP058579.1"/>
</dbReference>
<organism evidence="2 3">
    <name type="scientific">Halorarum salinum</name>
    <dbReference type="NCBI Taxonomy" id="2743089"/>
    <lineage>
        <taxon>Archaea</taxon>
        <taxon>Methanobacteriati</taxon>
        <taxon>Methanobacteriota</taxon>
        <taxon>Stenosarchaea group</taxon>
        <taxon>Halobacteria</taxon>
        <taxon>Halobacteriales</taxon>
        <taxon>Haloferacaceae</taxon>
        <taxon>Halorarum</taxon>
    </lineage>
</organism>
<name>A0A7D5QHQ5_9EURY</name>
<feature type="transmembrane region" description="Helical" evidence="1">
    <location>
        <begin position="58"/>
        <end position="83"/>
    </location>
</feature>
<keyword evidence="3" id="KW-1185">Reference proteome</keyword>
<dbReference type="GeneID" id="56038766"/>
<dbReference type="PANTHER" id="PTHR41983">
    <property type="entry name" value="SHORT-CHAIN FATTY ACID TRANSPORTER-RELATED"/>
    <property type="match status" value="1"/>
</dbReference>
<evidence type="ECO:0000313" key="2">
    <source>
        <dbReference type="EMBL" id="QLG62942.1"/>
    </source>
</evidence>
<feature type="transmembrane region" description="Helical" evidence="1">
    <location>
        <begin position="357"/>
        <end position="382"/>
    </location>
</feature>
<keyword evidence="1" id="KW-0472">Membrane</keyword>
<keyword evidence="1" id="KW-0812">Transmembrane</keyword>
<sequence length="467" mass="49223">MAATSSQGGVQRLGQGVANWAERWVPSPFIFAILLTLIAYAAALAFTPDGPLANVINWYDGFWSLLEFAMQMVLVLVTGYAVADSRQVGGVLTRIASLPKNGAQAAAYVAAVAMVGGYFHWGVGLIVGAIFAIFVARAGLERGMTFHYPLLCAAGYTSQVIWHVGPSTSAGLLSATEGHVFEDVIGVVPLSESVFTLYAFGIAILVFLTVVPVMYLLAPEEENAVGMSEYAPELIDGDRKAAANGAGADETRGETGRLPADRLNDSRIISYVVGLGMMAYIVQHFATAGIGEALDLNVFNFLFVALGLFLYGTPAAYMGAIRDATESAAGIILQFPFYAGILGIIQNSGLSDIIAEGMLAIATPETFPVIAWLLGGFMNIFVPSGGGEWGIIGGIVGGTANELGVPAGQAIVAYGVGDMWTNMFQPFWAIPLLGITKVSARDILGYTLLLMIALAPVFALGLYFLPY</sequence>
<evidence type="ECO:0000313" key="3">
    <source>
        <dbReference type="Proteomes" id="UP000509626"/>
    </source>
</evidence>
<gene>
    <name evidence="2" type="ORF">HUG12_14865</name>
</gene>
<dbReference type="GO" id="GO:0005886">
    <property type="term" value="C:plasma membrane"/>
    <property type="evidence" value="ECO:0007669"/>
    <property type="project" value="TreeGrafter"/>
</dbReference>
<dbReference type="OrthoDB" id="296827at2157"/>
<keyword evidence="1" id="KW-1133">Transmembrane helix</keyword>
<feature type="transmembrane region" description="Helical" evidence="1">
    <location>
        <begin position="103"/>
        <end position="136"/>
    </location>
</feature>
<dbReference type="AlphaFoldDB" id="A0A7D5QHQ5"/>
<dbReference type="PANTHER" id="PTHR41983:SF2">
    <property type="entry name" value="SHORT-CHAIN FATTY ACID TRANSPORTER-RELATED"/>
    <property type="match status" value="1"/>
</dbReference>
<feature type="transmembrane region" description="Helical" evidence="1">
    <location>
        <begin position="29"/>
        <end position="46"/>
    </location>
</feature>
<dbReference type="Pfam" id="PF02667">
    <property type="entry name" value="SCFA_trans"/>
    <property type="match status" value="1"/>
</dbReference>
<reference evidence="2 3" key="1">
    <citation type="submission" date="2020-06" db="EMBL/GenBank/DDBJ databases">
        <title>NJ-3-1, isolated from saline soil.</title>
        <authorList>
            <person name="Cui H.L."/>
            <person name="Shi X."/>
        </authorList>
    </citation>
    <scope>NUCLEOTIDE SEQUENCE [LARGE SCALE GENOMIC DNA]</scope>
    <source>
        <strain evidence="2 3">NJ-3-1</strain>
    </source>
</reference>
<accession>A0A7D5QHQ5</accession>
<feature type="transmembrane region" description="Helical" evidence="1">
    <location>
        <begin position="443"/>
        <end position="465"/>
    </location>
</feature>
<feature type="transmembrane region" description="Helical" evidence="1">
    <location>
        <begin position="298"/>
        <end position="320"/>
    </location>
</feature>
<dbReference type="EMBL" id="CP058579">
    <property type="protein sequence ID" value="QLG62942.1"/>
    <property type="molecule type" value="Genomic_DNA"/>
</dbReference>
<feature type="transmembrane region" description="Helical" evidence="1">
    <location>
        <begin position="327"/>
        <end position="345"/>
    </location>
</feature>
<protein>
    <submittedName>
        <fullName evidence="2">Short-chain fatty acid transporter</fullName>
    </submittedName>
</protein>
<dbReference type="InterPro" id="IPR006160">
    <property type="entry name" value="SCFA_transpt_AtoE"/>
</dbReference>
<dbReference type="Proteomes" id="UP000509626">
    <property type="component" value="Chromosome"/>
</dbReference>
<proteinExistence type="predicted"/>